<accession>A0ABN7B8W5</accession>
<evidence type="ECO:0000256" key="1">
    <source>
        <dbReference type="SAM" id="MobiDB-lite"/>
    </source>
</evidence>
<dbReference type="InterPro" id="IPR000253">
    <property type="entry name" value="FHA_dom"/>
</dbReference>
<dbReference type="Pfam" id="PF00498">
    <property type="entry name" value="FHA"/>
    <property type="match status" value="1"/>
</dbReference>
<proteinExistence type="predicted"/>
<name>A0ABN7B8W5_9HEMI</name>
<dbReference type="CDD" id="cd22674">
    <property type="entry name" value="FHA_PPP1R8"/>
    <property type="match status" value="1"/>
</dbReference>
<dbReference type="SMART" id="SM00240">
    <property type="entry name" value="FHA"/>
    <property type="match status" value="1"/>
</dbReference>
<evidence type="ECO:0000313" key="3">
    <source>
        <dbReference type="EMBL" id="BET00098.1"/>
    </source>
</evidence>
<feature type="region of interest" description="Disordered" evidence="1">
    <location>
        <begin position="297"/>
        <end position="329"/>
    </location>
</feature>
<dbReference type="Gene3D" id="6.10.250.1290">
    <property type="match status" value="1"/>
</dbReference>
<evidence type="ECO:0000313" key="4">
    <source>
        <dbReference type="Proteomes" id="UP001307889"/>
    </source>
</evidence>
<dbReference type="SUPFAM" id="SSF49879">
    <property type="entry name" value="SMAD/FHA domain"/>
    <property type="match status" value="1"/>
</dbReference>
<evidence type="ECO:0000259" key="2">
    <source>
        <dbReference type="PROSITE" id="PS50006"/>
    </source>
</evidence>
<reference evidence="3 4" key="1">
    <citation type="submission" date="2023-09" db="EMBL/GenBank/DDBJ databases">
        <title>Nesidiocoris tenuis whole genome shotgun sequence.</title>
        <authorList>
            <person name="Shibata T."/>
            <person name="Shimoda M."/>
            <person name="Kobayashi T."/>
            <person name="Uehara T."/>
        </authorList>
    </citation>
    <scope>NUCLEOTIDE SEQUENCE [LARGE SCALE GENOMIC DNA]</scope>
    <source>
        <strain evidence="3 4">Japan</strain>
    </source>
</reference>
<sequence length="352" mass="39186">MANHYDIPNWAGKPPVGTHLDVMKEDKLVQKLMLDEKKCYLFGRNPQMNDFCTDHQSCSRVHAAFVYHKHLQRAFLVDLGSTHGTFIGSMRLEANKPTQLPPNSTFHFGASTRHYIMRERPQGNTRNVIEQLERGENPSNTGTGMLGLAEANADLDNLTEFNTAHNRRISMLGIGDDAETAQPRSKKKRKCITFSEEHELINPEDVDPSVGRFRNMVHTTVIPGKRQRYDPNLAPTPPPVKDLSAVRAVHPTVNLYSDLPHPHGEDRGSNPILSSMLASRLGIALPDPAPEVDIADPNAGPEMQRLKSELPTADRAQDDQPSKKKIYAKEAWPGKKPLAPLLLVSAPPTNFL</sequence>
<dbReference type="InterPro" id="IPR050923">
    <property type="entry name" value="Cell_Proc_Reg/RNA_Proc"/>
</dbReference>
<dbReference type="Proteomes" id="UP001307889">
    <property type="component" value="Chromosome 11"/>
</dbReference>
<feature type="domain" description="FHA" evidence="2">
    <location>
        <begin position="40"/>
        <end position="92"/>
    </location>
</feature>
<dbReference type="Gene3D" id="2.60.200.20">
    <property type="match status" value="1"/>
</dbReference>
<dbReference type="PANTHER" id="PTHR23308">
    <property type="entry name" value="NUCLEAR INHIBITOR OF PROTEIN PHOSPHATASE-1"/>
    <property type="match status" value="1"/>
</dbReference>
<protein>
    <submittedName>
        <fullName evidence="3">Nuclear inhibitor of protein</fullName>
    </submittedName>
</protein>
<gene>
    <name evidence="3" type="ORF">NTJ_12914</name>
</gene>
<dbReference type="InterPro" id="IPR008984">
    <property type="entry name" value="SMAD_FHA_dom_sf"/>
</dbReference>
<dbReference type="PROSITE" id="PS50006">
    <property type="entry name" value="FHA_DOMAIN"/>
    <property type="match status" value="1"/>
</dbReference>
<dbReference type="EMBL" id="AP028919">
    <property type="protein sequence ID" value="BET00098.1"/>
    <property type="molecule type" value="Genomic_DNA"/>
</dbReference>
<organism evidence="3 4">
    <name type="scientific">Nesidiocoris tenuis</name>
    <dbReference type="NCBI Taxonomy" id="355587"/>
    <lineage>
        <taxon>Eukaryota</taxon>
        <taxon>Metazoa</taxon>
        <taxon>Ecdysozoa</taxon>
        <taxon>Arthropoda</taxon>
        <taxon>Hexapoda</taxon>
        <taxon>Insecta</taxon>
        <taxon>Pterygota</taxon>
        <taxon>Neoptera</taxon>
        <taxon>Paraneoptera</taxon>
        <taxon>Hemiptera</taxon>
        <taxon>Heteroptera</taxon>
        <taxon>Panheteroptera</taxon>
        <taxon>Cimicomorpha</taxon>
        <taxon>Miridae</taxon>
        <taxon>Dicyphina</taxon>
        <taxon>Nesidiocoris</taxon>
    </lineage>
</organism>
<keyword evidence="4" id="KW-1185">Reference proteome</keyword>